<sequence length="193" mass="21735">MLDQFSEDQQALLIALPYRTGLWLSQCDSTGGGDADEAEMQALHEIVTGFAEDFLKSEFVQALMEQTVAHKNAWSTWNRDIDLVPEECRKAVQLLADHLDRKEFLSFKQNLMEIATDVALAYRENGDDSLSGRVNVYTRLVSEKVRSMMMGRPPRSLDEILNISEAEQAALDRLAEALDLDGRLFKAREPNAA</sequence>
<dbReference type="Proteomes" id="UP000009286">
    <property type="component" value="Chromosome"/>
</dbReference>
<organism evidence="1 2">
    <name type="scientific">Micavibrio aeruginosavorus (strain ARL-13)</name>
    <dbReference type="NCBI Taxonomy" id="856793"/>
    <lineage>
        <taxon>Bacteria</taxon>
        <taxon>Pseudomonadati</taxon>
        <taxon>Bdellovibrionota</taxon>
        <taxon>Bdellovibrionia</taxon>
        <taxon>Bdellovibrionales</taxon>
        <taxon>Pseudobdellovibrionaceae</taxon>
        <taxon>Micavibrio</taxon>
    </lineage>
</organism>
<accession>G2KP85</accession>
<protein>
    <submittedName>
        <fullName evidence="1">Uncharacterized protein</fullName>
    </submittedName>
</protein>
<dbReference type="AlphaFoldDB" id="G2KP85"/>
<reference evidence="1 2" key="1">
    <citation type="journal article" date="2011" name="BMC Genomics">
        <title>Genomic insights into an obligate epibiotic bacterial predator: Micavibrio aeruginosavorus ARL-13.</title>
        <authorList>
            <person name="Wang Z."/>
            <person name="Kadouri D."/>
            <person name="Wu M."/>
        </authorList>
    </citation>
    <scope>NUCLEOTIDE SEQUENCE [LARGE SCALE GENOMIC DNA]</scope>
    <source>
        <strain evidence="1 2">ARL-13</strain>
    </source>
</reference>
<dbReference type="STRING" id="856793.MICA_652"/>
<name>G2KP85_MICAA</name>
<dbReference type="KEGG" id="mai:MICA_652"/>
<keyword evidence="2" id="KW-1185">Reference proteome</keyword>
<dbReference type="HOGENOM" id="CLU_1407355_0_0_5"/>
<gene>
    <name evidence="1" type="ordered locus">MICA_652</name>
</gene>
<proteinExistence type="predicted"/>
<dbReference type="OrthoDB" id="9821804at2"/>
<evidence type="ECO:0000313" key="2">
    <source>
        <dbReference type="Proteomes" id="UP000009286"/>
    </source>
</evidence>
<dbReference type="RefSeq" id="WP_014102209.1">
    <property type="nucleotide sequence ID" value="NC_016026.1"/>
</dbReference>
<evidence type="ECO:0000313" key="1">
    <source>
        <dbReference type="EMBL" id="AEP08986.1"/>
    </source>
</evidence>
<dbReference type="EMBL" id="CP002382">
    <property type="protein sequence ID" value="AEP08986.1"/>
    <property type="molecule type" value="Genomic_DNA"/>
</dbReference>